<accession>A0A8K0KGZ2</accession>
<dbReference type="InterPro" id="IPR005055">
    <property type="entry name" value="A10/PebIII"/>
</dbReference>
<evidence type="ECO:0000256" key="1">
    <source>
        <dbReference type="SAM" id="SignalP"/>
    </source>
</evidence>
<dbReference type="PANTHER" id="PTHR11257:SF13">
    <property type="entry name" value="GEO07322P1"/>
    <property type="match status" value="1"/>
</dbReference>
<dbReference type="Proteomes" id="UP000792457">
    <property type="component" value="Unassembled WGS sequence"/>
</dbReference>
<evidence type="ECO:0000313" key="2">
    <source>
        <dbReference type="EMBL" id="KAG8234029.1"/>
    </source>
</evidence>
<proteinExistence type="predicted"/>
<evidence type="ECO:0000313" key="3">
    <source>
        <dbReference type="Proteomes" id="UP000792457"/>
    </source>
</evidence>
<sequence>MREQTVMILRQFLAAWAFLTGGAPANESLSSQSTVTRITETRSPTYYTTRFDYVNVDSFLSNSRLVNSYLACIMDKGPCTKEGNELKGHYGYLLFTLAARLT</sequence>
<dbReference type="OrthoDB" id="6625994at2759"/>
<dbReference type="PANTHER" id="PTHR11257">
    <property type="entry name" value="CHEMOSENSORY PROTEIN-RELATED"/>
    <property type="match status" value="1"/>
</dbReference>
<reference evidence="2" key="2">
    <citation type="submission" date="2017-10" db="EMBL/GenBank/DDBJ databases">
        <title>Ladona fulva Genome sequencing and assembly.</title>
        <authorList>
            <person name="Murali S."/>
            <person name="Richards S."/>
            <person name="Bandaranaike D."/>
            <person name="Bellair M."/>
            <person name="Blankenburg K."/>
            <person name="Chao H."/>
            <person name="Dinh H."/>
            <person name="Doddapaneni H."/>
            <person name="Dugan-Rocha S."/>
            <person name="Elkadiri S."/>
            <person name="Gnanaolivu R."/>
            <person name="Hernandez B."/>
            <person name="Skinner E."/>
            <person name="Javaid M."/>
            <person name="Lee S."/>
            <person name="Li M."/>
            <person name="Ming W."/>
            <person name="Munidasa M."/>
            <person name="Muniz J."/>
            <person name="Nguyen L."/>
            <person name="Hughes D."/>
            <person name="Osuji N."/>
            <person name="Pu L.-L."/>
            <person name="Puazo M."/>
            <person name="Qu C."/>
            <person name="Quiroz J."/>
            <person name="Raj R."/>
            <person name="Weissenberger G."/>
            <person name="Xin Y."/>
            <person name="Zou X."/>
            <person name="Han Y."/>
            <person name="Worley K."/>
            <person name="Muzny D."/>
            <person name="Gibbs R."/>
        </authorList>
    </citation>
    <scope>NUCLEOTIDE SEQUENCE</scope>
    <source>
        <strain evidence="2">Sampled in the wild</strain>
    </source>
</reference>
<keyword evidence="3" id="KW-1185">Reference proteome</keyword>
<feature type="chain" id="PRO_5035474060" evidence="1">
    <location>
        <begin position="26"/>
        <end position="102"/>
    </location>
</feature>
<dbReference type="SUPFAM" id="SSF100910">
    <property type="entry name" value="Chemosensory protein Csp2"/>
    <property type="match status" value="1"/>
</dbReference>
<keyword evidence="1" id="KW-0732">Signal</keyword>
<feature type="signal peptide" evidence="1">
    <location>
        <begin position="1"/>
        <end position="25"/>
    </location>
</feature>
<name>A0A8K0KGZ2_LADFU</name>
<gene>
    <name evidence="2" type="ORF">J437_LFUL013197</name>
</gene>
<protein>
    <submittedName>
        <fullName evidence="2">Uncharacterized protein</fullName>
    </submittedName>
</protein>
<comment type="caution">
    <text evidence="2">The sequence shown here is derived from an EMBL/GenBank/DDBJ whole genome shotgun (WGS) entry which is preliminary data.</text>
</comment>
<dbReference type="Pfam" id="PF03392">
    <property type="entry name" value="OS-D"/>
    <property type="match status" value="1"/>
</dbReference>
<dbReference type="InterPro" id="IPR036682">
    <property type="entry name" value="OS_D_A10/PebIII_sf"/>
</dbReference>
<dbReference type="AlphaFoldDB" id="A0A8K0KGZ2"/>
<dbReference type="Gene3D" id="1.10.2080.10">
    <property type="entry name" value="Insect odorant-binding protein A10/Ejaculatory bulb-specific protein 3"/>
    <property type="match status" value="1"/>
</dbReference>
<organism evidence="2 3">
    <name type="scientific">Ladona fulva</name>
    <name type="common">Scarce chaser dragonfly</name>
    <name type="synonym">Libellula fulva</name>
    <dbReference type="NCBI Taxonomy" id="123851"/>
    <lineage>
        <taxon>Eukaryota</taxon>
        <taxon>Metazoa</taxon>
        <taxon>Ecdysozoa</taxon>
        <taxon>Arthropoda</taxon>
        <taxon>Hexapoda</taxon>
        <taxon>Insecta</taxon>
        <taxon>Pterygota</taxon>
        <taxon>Palaeoptera</taxon>
        <taxon>Odonata</taxon>
        <taxon>Epiprocta</taxon>
        <taxon>Anisoptera</taxon>
        <taxon>Libelluloidea</taxon>
        <taxon>Libellulidae</taxon>
        <taxon>Ladona</taxon>
    </lineage>
</organism>
<dbReference type="EMBL" id="KZ308765">
    <property type="protein sequence ID" value="KAG8234029.1"/>
    <property type="molecule type" value="Genomic_DNA"/>
</dbReference>
<reference evidence="2" key="1">
    <citation type="submission" date="2013-04" db="EMBL/GenBank/DDBJ databases">
        <authorList>
            <person name="Qu J."/>
            <person name="Murali S.C."/>
            <person name="Bandaranaike D."/>
            <person name="Bellair M."/>
            <person name="Blankenburg K."/>
            <person name="Chao H."/>
            <person name="Dinh H."/>
            <person name="Doddapaneni H."/>
            <person name="Downs B."/>
            <person name="Dugan-Rocha S."/>
            <person name="Elkadiri S."/>
            <person name="Gnanaolivu R.D."/>
            <person name="Hernandez B."/>
            <person name="Javaid M."/>
            <person name="Jayaseelan J.C."/>
            <person name="Lee S."/>
            <person name="Li M."/>
            <person name="Ming W."/>
            <person name="Munidasa M."/>
            <person name="Muniz J."/>
            <person name="Nguyen L."/>
            <person name="Ongeri F."/>
            <person name="Osuji N."/>
            <person name="Pu L.-L."/>
            <person name="Puazo M."/>
            <person name="Qu C."/>
            <person name="Quiroz J."/>
            <person name="Raj R."/>
            <person name="Weissenberger G."/>
            <person name="Xin Y."/>
            <person name="Zou X."/>
            <person name="Han Y."/>
            <person name="Richards S."/>
            <person name="Worley K."/>
            <person name="Muzny D."/>
            <person name="Gibbs R."/>
        </authorList>
    </citation>
    <scope>NUCLEOTIDE SEQUENCE</scope>
    <source>
        <strain evidence="2">Sampled in the wild</strain>
    </source>
</reference>